<reference evidence="5 6" key="1">
    <citation type="submission" date="2020-08" db="EMBL/GenBank/DDBJ databases">
        <title>Genomic Encyclopedia of Type Strains, Phase IV (KMG-IV): sequencing the most valuable type-strain genomes for metagenomic binning, comparative biology and taxonomic classification.</title>
        <authorList>
            <person name="Goeker M."/>
        </authorList>
    </citation>
    <scope>NUCLEOTIDE SEQUENCE [LARGE SCALE GENOMIC DNA]</scope>
    <source>
        <strain evidence="5 6">DSM 23958</strain>
    </source>
</reference>
<dbReference type="SUPFAM" id="SSF56784">
    <property type="entry name" value="HAD-like"/>
    <property type="match status" value="1"/>
</dbReference>
<evidence type="ECO:0000313" key="5">
    <source>
        <dbReference type="EMBL" id="MBB5203977.1"/>
    </source>
</evidence>
<dbReference type="OrthoDB" id="264363at2"/>
<proteinExistence type="predicted"/>
<evidence type="ECO:0000256" key="1">
    <source>
        <dbReference type="ARBA" id="ARBA00001946"/>
    </source>
</evidence>
<dbReference type="NCBIfam" id="TIGR01549">
    <property type="entry name" value="HAD-SF-IA-v1"/>
    <property type="match status" value="1"/>
</dbReference>
<comment type="caution">
    <text evidence="5">The sequence shown here is derived from an EMBL/GenBank/DDBJ whole genome shotgun (WGS) entry which is preliminary data.</text>
</comment>
<dbReference type="InterPro" id="IPR006439">
    <property type="entry name" value="HAD-SF_hydro_IA"/>
</dbReference>
<protein>
    <submittedName>
        <fullName evidence="5">HAD superfamily hydrolase (TIGR01509 family)</fullName>
    </submittedName>
</protein>
<keyword evidence="2" id="KW-0479">Metal-binding</keyword>
<keyword evidence="6" id="KW-1185">Reference proteome</keyword>
<dbReference type="GO" id="GO:0016791">
    <property type="term" value="F:phosphatase activity"/>
    <property type="evidence" value="ECO:0007669"/>
    <property type="project" value="TreeGrafter"/>
</dbReference>
<accession>A0A840RYY2</accession>
<dbReference type="Proteomes" id="UP000554837">
    <property type="component" value="Unassembled WGS sequence"/>
</dbReference>
<dbReference type="SFLD" id="SFLDG01129">
    <property type="entry name" value="C1.5:_HAD__Beta-PGM__Phosphata"/>
    <property type="match status" value="1"/>
</dbReference>
<dbReference type="InterPro" id="IPR023214">
    <property type="entry name" value="HAD_sf"/>
</dbReference>
<dbReference type="Gene3D" id="3.30.470.20">
    <property type="entry name" value="ATP-grasp fold, B domain"/>
    <property type="match status" value="1"/>
</dbReference>
<dbReference type="PRINTS" id="PR00413">
    <property type="entry name" value="HADHALOGNASE"/>
</dbReference>
<keyword evidence="4" id="KW-0460">Magnesium</keyword>
<dbReference type="SFLD" id="SFLDS00003">
    <property type="entry name" value="Haloacid_Dehalogenase"/>
    <property type="match status" value="1"/>
</dbReference>
<dbReference type="NCBIfam" id="TIGR01509">
    <property type="entry name" value="HAD-SF-IA-v3"/>
    <property type="match status" value="1"/>
</dbReference>
<organism evidence="5 6">
    <name type="scientific">Inhella inkyongensis</name>
    <dbReference type="NCBI Taxonomy" id="392593"/>
    <lineage>
        <taxon>Bacteria</taxon>
        <taxon>Pseudomonadati</taxon>
        <taxon>Pseudomonadota</taxon>
        <taxon>Betaproteobacteria</taxon>
        <taxon>Burkholderiales</taxon>
        <taxon>Sphaerotilaceae</taxon>
        <taxon>Inhella</taxon>
    </lineage>
</organism>
<dbReference type="Gene3D" id="1.20.120.710">
    <property type="entry name" value="Haloacid dehalogenase hydrolase-like domain"/>
    <property type="match status" value="1"/>
</dbReference>
<dbReference type="Gene3D" id="3.40.50.1000">
    <property type="entry name" value="HAD superfamily/HAD-like"/>
    <property type="match status" value="1"/>
</dbReference>
<evidence type="ECO:0000256" key="3">
    <source>
        <dbReference type="ARBA" id="ARBA00022801"/>
    </source>
</evidence>
<dbReference type="Gene3D" id="3.40.50.20">
    <property type="match status" value="1"/>
</dbReference>
<sequence length="545" mass="58811">MSVALVLSGGGLAGLALVRALRALPGWRVLVADHFDENLTRYEAHGYHQAPPLAQQGAFAHFVQDLVRREGVQAVFPATDHELPALLALRPALAAMGCKAWVSDAAVLALARSKRSFYGWLRDLGLPVLPFWADPCAPGASFPLLGKPDLGWGGRGLVTLQSPPAADAVPEGDWVWQAALAEFDEYSVDLALDDEGRCSPIQPRRRVRVMGGFAMLGEPGAPPPVMALVAHLMQALADLGGRGVFNVQILLELSGAAWISDLNARVGSSLPLTLAAGPNPLAHLLKAEAPNLGEAPARRTLRQLRERRVPAHDFSGLRGLVFDLDDTLVDQKAWILAKLALTHAALESELPQWPAWRDAVMLILEEGERARCFDSWCEQAGAGEALRLRLIEAYRAVQPAHCPVYPDVAAVLAQLRSQGWRLGLLSDNPAVSQRAKLAACNLESALDAVVLTGDLGLRKPAPACFEAAAQALQLAPQQLAMVGDHPWRDARGALDAGYAHAFLVQRPGAFFNFGAAQRQAWLPAHRHTVLEEGLHELHWVLGDLR</sequence>
<dbReference type="Pfam" id="PF00702">
    <property type="entry name" value="Hydrolase"/>
    <property type="match status" value="1"/>
</dbReference>
<dbReference type="AlphaFoldDB" id="A0A840RYY2"/>
<evidence type="ECO:0000256" key="4">
    <source>
        <dbReference type="ARBA" id="ARBA00022842"/>
    </source>
</evidence>
<name>A0A840RYY2_9BURK</name>
<evidence type="ECO:0000256" key="2">
    <source>
        <dbReference type="ARBA" id="ARBA00022723"/>
    </source>
</evidence>
<dbReference type="GO" id="GO:0044281">
    <property type="term" value="P:small molecule metabolic process"/>
    <property type="evidence" value="ECO:0007669"/>
    <property type="project" value="UniProtKB-ARBA"/>
</dbReference>
<dbReference type="InterPro" id="IPR051400">
    <property type="entry name" value="HAD-like_hydrolase"/>
</dbReference>
<evidence type="ECO:0000313" key="6">
    <source>
        <dbReference type="Proteomes" id="UP000554837"/>
    </source>
</evidence>
<dbReference type="SUPFAM" id="SSF56059">
    <property type="entry name" value="Glutathione synthetase ATP-binding domain-like"/>
    <property type="match status" value="1"/>
</dbReference>
<comment type="cofactor">
    <cofactor evidence="1">
        <name>Mg(2+)</name>
        <dbReference type="ChEBI" id="CHEBI:18420"/>
    </cofactor>
</comment>
<dbReference type="GO" id="GO:0046872">
    <property type="term" value="F:metal ion binding"/>
    <property type="evidence" value="ECO:0007669"/>
    <property type="project" value="UniProtKB-KW"/>
</dbReference>
<dbReference type="EMBL" id="JACHHO010000001">
    <property type="protein sequence ID" value="MBB5203977.1"/>
    <property type="molecule type" value="Genomic_DNA"/>
</dbReference>
<keyword evidence="3 5" id="KW-0378">Hydrolase</keyword>
<dbReference type="PANTHER" id="PTHR46470">
    <property type="entry name" value="N-ACYLNEURAMINATE-9-PHOSPHATASE"/>
    <property type="match status" value="1"/>
</dbReference>
<dbReference type="RefSeq" id="WP_138857013.1">
    <property type="nucleotide sequence ID" value="NZ_CP040709.1"/>
</dbReference>
<dbReference type="InterPro" id="IPR036412">
    <property type="entry name" value="HAD-like_sf"/>
</dbReference>
<gene>
    <name evidence="5" type="ORF">HNQ51_001270</name>
</gene>
<dbReference type="PANTHER" id="PTHR46470:SF2">
    <property type="entry name" value="GLYCERALDEHYDE 3-PHOSPHATE PHOSPHATASE"/>
    <property type="match status" value="1"/>
</dbReference>